<accession>A0ACC2UR25</accession>
<proteinExistence type="predicted"/>
<gene>
    <name evidence="1" type="ORF">DSO57_1014112</name>
</gene>
<sequence>MYRGCYSATGDVIKTLSLHCPNLEEINLSGCRRISSLQLEQLIDTSPHLKAVDLSGLFSVTAASIEALARGCRKVEKVNLAWCKHTSNEIDLQAGYTMYQSSGS</sequence>
<reference evidence="1" key="1">
    <citation type="submission" date="2022-04" db="EMBL/GenBank/DDBJ databases">
        <title>Genome of the entomopathogenic fungus Entomophthora muscae.</title>
        <authorList>
            <person name="Elya C."/>
            <person name="Lovett B.R."/>
            <person name="Lee E."/>
            <person name="Macias A.M."/>
            <person name="Hajek A.E."/>
            <person name="De Bivort B.L."/>
            <person name="Kasson M.T."/>
            <person name="De Fine Licht H.H."/>
            <person name="Stajich J.E."/>
        </authorList>
    </citation>
    <scope>NUCLEOTIDE SEQUENCE</scope>
    <source>
        <strain evidence="1">Berkeley</strain>
    </source>
</reference>
<dbReference type="EMBL" id="QTSX02000053">
    <property type="protein sequence ID" value="KAJ9089330.1"/>
    <property type="molecule type" value="Genomic_DNA"/>
</dbReference>
<dbReference type="Proteomes" id="UP001165960">
    <property type="component" value="Unassembled WGS sequence"/>
</dbReference>
<protein>
    <submittedName>
        <fullName evidence="1">Uncharacterized protein</fullName>
    </submittedName>
</protein>
<organism evidence="1 2">
    <name type="scientific">Entomophthora muscae</name>
    <dbReference type="NCBI Taxonomy" id="34485"/>
    <lineage>
        <taxon>Eukaryota</taxon>
        <taxon>Fungi</taxon>
        <taxon>Fungi incertae sedis</taxon>
        <taxon>Zoopagomycota</taxon>
        <taxon>Entomophthoromycotina</taxon>
        <taxon>Entomophthoromycetes</taxon>
        <taxon>Entomophthorales</taxon>
        <taxon>Entomophthoraceae</taxon>
        <taxon>Entomophthora</taxon>
    </lineage>
</organism>
<keyword evidence="2" id="KW-1185">Reference proteome</keyword>
<comment type="caution">
    <text evidence="1">The sequence shown here is derived from an EMBL/GenBank/DDBJ whole genome shotgun (WGS) entry which is preliminary data.</text>
</comment>
<name>A0ACC2UR25_9FUNG</name>
<evidence type="ECO:0000313" key="2">
    <source>
        <dbReference type="Proteomes" id="UP001165960"/>
    </source>
</evidence>
<evidence type="ECO:0000313" key="1">
    <source>
        <dbReference type="EMBL" id="KAJ9089330.1"/>
    </source>
</evidence>